<dbReference type="AlphaFoldDB" id="A0A1B6VI12"/>
<dbReference type="PANTHER" id="PTHR46401:SF2">
    <property type="entry name" value="GLYCOSYLTRANSFERASE WBBK-RELATED"/>
    <property type="match status" value="1"/>
</dbReference>
<feature type="domain" description="Glycosyl transferase family 1" evidence="2">
    <location>
        <begin position="227"/>
        <end position="347"/>
    </location>
</feature>
<proteinExistence type="predicted"/>
<dbReference type="Gene3D" id="3.40.50.2000">
    <property type="entry name" value="Glycogen Phosphorylase B"/>
    <property type="match status" value="2"/>
</dbReference>
<dbReference type="GO" id="GO:0016757">
    <property type="term" value="F:glycosyltransferase activity"/>
    <property type="evidence" value="ECO:0007669"/>
    <property type="project" value="UniProtKB-KW"/>
</dbReference>
<dbReference type="CDD" id="cd03809">
    <property type="entry name" value="GT4_MtfB-like"/>
    <property type="match status" value="1"/>
</dbReference>
<evidence type="ECO:0000313" key="3">
    <source>
        <dbReference type="EMBL" id="OAJ66854.1"/>
    </source>
</evidence>
<protein>
    <submittedName>
        <fullName evidence="3">Mannosyltransferase</fullName>
    </submittedName>
</protein>
<evidence type="ECO:0000256" key="1">
    <source>
        <dbReference type="ARBA" id="ARBA00022679"/>
    </source>
</evidence>
<name>A0A1B6VI12_9PROT</name>
<comment type="caution">
    <text evidence="3">The sequence shown here is derived from an EMBL/GenBank/DDBJ whole genome shotgun (WGS) entry which is preliminary data.</text>
</comment>
<accession>A0A1B6VI12</accession>
<dbReference type="SUPFAM" id="SSF53756">
    <property type="entry name" value="UDP-Glycosyltransferase/glycogen phosphorylase"/>
    <property type="match status" value="1"/>
</dbReference>
<dbReference type="PATRIC" id="fig|38307.3.peg.2703"/>
<organism evidence="3 4">
    <name type="scientific">Gluconobacter cerinus</name>
    <dbReference type="NCBI Taxonomy" id="38307"/>
    <lineage>
        <taxon>Bacteria</taxon>
        <taxon>Pseudomonadati</taxon>
        <taxon>Pseudomonadota</taxon>
        <taxon>Alphaproteobacteria</taxon>
        <taxon>Acetobacterales</taxon>
        <taxon>Acetobacteraceae</taxon>
        <taxon>Gluconobacter</taxon>
    </lineage>
</organism>
<evidence type="ECO:0000259" key="2">
    <source>
        <dbReference type="Pfam" id="PF00534"/>
    </source>
</evidence>
<dbReference type="PANTHER" id="PTHR46401">
    <property type="entry name" value="GLYCOSYLTRANSFERASE WBBK-RELATED"/>
    <property type="match status" value="1"/>
</dbReference>
<reference evidence="3 4" key="1">
    <citation type="submission" date="2016-03" db="EMBL/GenBank/DDBJ databases">
        <title>Draft genome sequence of Gluconobacter cerinus strain CECT 9110.</title>
        <authorList>
            <person name="Sainz F."/>
            <person name="Mas A."/>
            <person name="Torija M.J."/>
        </authorList>
    </citation>
    <scope>NUCLEOTIDE SEQUENCE [LARGE SCALE GENOMIC DNA]</scope>
    <source>
        <strain evidence="3 4">CECT 9110</strain>
    </source>
</reference>
<dbReference type="EMBL" id="LUTU01000013">
    <property type="protein sequence ID" value="OAJ66854.1"/>
    <property type="molecule type" value="Genomic_DNA"/>
</dbReference>
<dbReference type="Pfam" id="PF00534">
    <property type="entry name" value="Glycos_transf_1"/>
    <property type="match status" value="1"/>
</dbReference>
<dbReference type="OrthoDB" id="9790710at2"/>
<dbReference type="InterPro" id="IPR001296">
    <property type="entry name" value="Glyco_trans_1"/>
</dbReference>
<keyword evidence="1 3" id="KW-0808">Transferase</keyword>
<gene>
    <name evidence="3" type="ORF">A0123_02590</name>
</gene>
<dbReference type="Proteomes" id="UP000077786">
    <property type="component" value="Unassembled WGS sequence"/>
</dbReference>
<evidence type="ECO:0000313" key="4">
    <source>
        <dbReference type="Proteomes" id="UP000077786"/>
    </source>
</evidence>
<dbReference type="RefSeq" id="WP_064275122.1">
    <property type="nucleotide sequence ID" value="NZ_LUTU01000013.1"/>
</dbReference>
<sequence>MKESQAIPPFLLDISRLLSRSGASVPTGIDRVELAYARYLLAHASERTRFCAMHPIGVMGMIDHARAQRFIQALELQWGQSVAGRPAARLCGAINRGLFWHRPAAMAPGTIYLNVSHHHLTRPKVVGAFLRQTGARFVVMIHDLIPIDYPEYSRPREPARHEIRLKTVARYADSIIVPSHYVKETVCRHLTELSVDIPVHAVLHGVDAPHLHTRTMELDASLRDQLKGRPYFVCLGTIEPRKNHLLLLNVWRRLVEQAPSSAPVLVIVGKRGWENENILDLLDRAPALKGHVIECQSLPDTMVQTLLKGSSGLLFPSFVEGFGLPLAEALSLGVPALCSDIPVLREVGGSAASYLDPLDGPAWLDAITRYATSGCDRTDHTLQTGSFCTLSWGESVAQALSLIQ</sequence>
<keyword evidence="3" id="KW-0328">Glycosyltransferase</keyword>